<comment type="caution">
    <text evidence="2">The sequence shown here is derived from an EMBL/GenBank/DDBJ whole genome shotgun (WGS) entry which is preliminary data.</text>
</comment>
<evidence type="ECO:0000256" key="1">
    <source>
        <dbReference type="SAM" id="Phobius"/>
    </source>
</evidence>
<feature type="transmembrane region" description="Helical" evidence="1">
    <location>
        <begin position="20"/>
        <end position="43"/>
    </location>
</feature>
<dbReference type="AlphaFoldDB" id="A0AAD1UF32"/>
<reference evidence="2" key="1">
    <citation type="submission" date="2023-07" db="EMBL/GenBank/DDBJ databases">
        <authorList>
            <consortium name="AG Swart"/>
            <person name="Singh M."/>
            <person name="Singh A."/>
            <person name="Seah K."/>
            <person name="Emmerich C."/>
        </authorList>
    </citation>
    <scope>NUCLEOTIDE SEQUENCE</scope>
    <source>
        <strain evidence="2">DP1</strain>
    </source>
</reference>
<feature type="transmembrane region" description="Helical" evidence="1">
    <location>
        <begin position="94"/>
        <end position="115"/>
    </location>
</feature>
<protein>
    <submittedName>
        <fullName evidence="2">Uncharacterized protein</fullName>
    </submittedName>
</protein>
<sequence length="474" mass="54927">MEINTLDDENHPIELFVMQVYDYITMAFSIIVILVALIIVIRFRKDESLMYRSPNLLIVSISSMLASQLIIWIGSVSLFGDGHLNCITGHIEQYIFYPFFFLSYMTRALRLIILFKRADIGLYSSESIVKKNDESNTIALLKENENTLTGSINSSDIKKPEATMLHHKMYYWLLWFDTEWEYFMLTSFITLLSAIIMTIFLCVKMNQVLPVINSSYCLYVEQTTSSFTTTLLDIIIRNCDLYGIATTYVLLMRVPQDFNIKTEVRRLLLCLGTAGVARSIVGIAYFNDPATKIHKINRGSFYIQMITFTVACLISVFIPFLTTKRLTPSLPSPPERIEYIQTAILDPKGFSCFYEWCEKYSPSVVKYFDCFVRIRFFKKAFDNLEMAEEVAEKATDIFENHLDSDSEDRLSLNSAIPDIDNITSDMFDPLQSQCLSILTPIYDEYKKSDEFHYLYQQLCLEVKQYIILKNRIIP</sequence>
<feature type="transmembrane region" description="Helical" evidence="1">
    <location>
        <begin position="182"/>
        <end position="201"/>
    </location>
</feature>
<feature type="transmembrane region" description="Helical" evidence="1">
    <location>
        <begin position="301"/>
        <end position="321"/>
    </location>
</feature>
<keyword evidence="1" id="KW-1133">Transmembrane helix</keyword>
<dbReference type="Proteomes" id="UP001295684">
    <property type="component" value="Unassembled WGS sequence"/>
</dbReference>
<name>A0AAD1UF32_EUPCR</name>
<dbReference type="SUPFAM" id="SSF48097">
    <property type="entry name" value="Regulator of G-protein signaling, RGS"/>
    <property type="match status" value="1"/>
</dbReference>
<feature type="transmembrane region" description="Helical" evidence="1">
    <location>
        <begin position="266"/>
        <end position="286"/>
    </location>
</feature>
<dbReference type="InterPro" id="IPR044926">
    <property type="entry name" value="RGS_subdomain_2"/>
</dbReference>
<keyword evidence="1" id="KW-0812">Transmembrane</keyword>
<keyword evidence="3" id="KW-1185">Reference proteome</keyword>
<dbReference type="Gene3D" id="1.10.167.10">
    <property type="entry name" value="Regulator of G-protein Signalling 4, domain 2"/>
    <property type="match status" value="1"/>
</dbReference>
<evidence type="ECO:0000313" key="3">
    <source>
        <dbReference type="Proteomes" id="UP001295684"/>
    </source>
</evidence>
<feature type="transmembrane region" description="Helical" evidence="1">
    <location>
        <begin position="234"/>
        <end position="254"/>
    </location>
</feature>
<dbReference type="InterPro" id="IPR036305">
    <property type="entry name" value="RGS_sf"/>
</dbReference>
<accession>A0AAD1UF32</accession>
<dbReference type="EMBL" id="CAMPGE010008734">
    <property type="protein sequence ID" value="CAI2367619.1"/>
    <property type="molecule type" value="Genomic_DNA"/>
</dbReference>
<evidence type="ECO:0000313" key="2">
    <source>
        <dbReference type="EMBL" id="CAI2367619.1"/>
    </source>
</evidence>
<feature type="transmembrane region" description="Helical" evidence="1">
    <location>
        <begin position="55"/>
        <end position="74"/>
    </location>
</feature>
<gene>
    <name evidence="2" type="ORF">ECRASSUSDP1_LOCUS8907</name>
</gene>
<organism evidence="2 3">
    <name type="scientific">Euplotes crassus</name>
    <dbReference type="NCBI Taxonomy" id="5936"/>
    <lineage>
        <taxon>Eukaryota</taxon>
        <taxon>Sar</taxon>
        <taxon>Alveolata</taxon>
        <taxon>Ciliophora</taxon>
        <taxon>Intramacronucleata</taxon>
        <taxon>Spirotrichea</taxon>
        <taxon>Hypotrichia</taxon>
        <taxon>Euplotida</taxon>
        <taxon>Euplotidae</taxon>
        <taxon>Moneuplotes</taxon>
    </lineage>
</organism>
<keyword evidence="1" id="KW-0472">Membrane</keyword>
<proteinExistence type="predicted"/>